<evidence type="ECO:0008006" key="4">
    <source>
        <dbReference type="Google" id="ProtNLM"/>
    </source>
</evidence>
<reference evidence="2" key="1">
    <citation type="submission" date="2020-11" db="EMBL/GenBank/DDBJ databases">
        <title>Whole-genome analyses of Nonomuraea sp. K274.</title>
        <authorList>
            <person name="Veyisoglu A."/>
        </authorList>
    </citation>
    <scope>NUCLEOTIDE SEQUENCE</scope>
    <source>
        <strain evidence="2">K274</strain>
    </source>
</reference>
<dbReference type="RefSeq" id="WP_195895668.1">
    <property type="nucleotide sequence ID" value="NZ_JADOGI010000031.1"/>
</dbReference>
<feature type="region of interest" description="Disordered" evidence="1">
    <location>
        <begin position="18"/>
        <end position="62"/>
    </location>
</feature>
<name>A0A931A8P0_9ACTN</name>
<accession>A0A931A8P0</accession>
<feature type="compositionally biased region" description="Acidic residues" evidence="1">
    <location>
        <begin position="48"/>
        <end position="58"/>
    </location>
</feature>
<dbReference type="PROSITE" id="PS51257">
    <property type="entry name" value="PROKAR_LIPOPROTEIN"/>
    <property type="match status" value="1"/>
</dbReference>
<evidence type="ECO:0000256" key="1">
    <source>
        <dbReference type="SAM" id="MobiDB-lite"/>
    </source>
</evidence>
<dbReference type="AlphaFoldDB" id="A0A931A8P0"/>
<keyword evidence="3" id="KW-1185">Reference proteome</keyword>
<comment type="caution">
    <text evidence="2">The sequence shown here is derived from an EMBL/GenBank/DDBJ whole genome shotgun (WGS) entry which is preliminary data.</text>
</comment>
<dbReference type="EMBL" id="JADOGI010000031">
    <property type="protein sequence ID" value="MBF8186699.1"/>
    <property type="molecule type" value="Genomic_DNA"/>
</dbReference>
<proteinExistence type="predicted"/>
<gene>
    <name evidence="2" type="ORF">ITP53_13300</name>
</gene>
<organism evidence="2 3">
    <name type="scientific">Nonomuraea cypriaca</name>
    <dbReference type="NCBI Taxonomy" id="1187855"/>
    <lineage>
        <taxon>Bacteria</taxon>
        <taxon>Bacillati</taxon>
        <taxon>Actinomycetota</taxon>
        <taxon>Actinomycetes</taxon>
        <taxon>Streptosporangiales</taxon>
        <taxon>Streptosporangiaceae</taxon>
        <taxon>Nonomuraea</taxon>
    </lineage>
</organism>
<evidence type="ECO:0000313" key="3">
    <source>
        <dbReference type="Proteomes" id="UP000605361"/>
    </source>
</evidence>
<sequence length="212" mass="22993">MRRMAILLALLAVAGCGQPERPYAPKEAPAPATSSAAAKTESPAPAEPAEDETAEDELPSGPQTVQVAENLRARIEWPTDPDPLLKVMVDQYVGTRKAVAEAASGYGHNMEIQAEAQATGWIREFAERDQSMRGIGRVYNLRVASARPKGAQINACIDETGIRLISASTGKAVARQPGWTRAPYPESVIVHRGDDGVWRIRTYLDTAERCTR</sequence>
<evidence type="ECO:0000313" key="2">
    <source>
        <dbReference type="EMBL" id="MBF8186699.1"/>
    </source>
</evidence>
<protein>
    <recommendedName>
        <fullName evidence="4">Lipoprotein</fullName>
    </recommendedName>
</protein>
<feature type="compositionally biased region" description="Low complexity" evidence="1">
    <location>
        <begin position="25"/>
        <end position="44"/>
    </location>
</feature>
<dbReference type="Proteomes" id="UP000605361">
    <property type="component" value="Unassembled WGS sequence"/>
</dbReference>